<dbReference type="PANTHER" id="PTHR43071">
    <property type="entry name" value="2-AMINO-4-HYDROXY-6-HYDROXYMETHYLDIHYDROPTERIDINE PYROPHOSPHOKINASE"/>
    <property type="match status" value="1"/>
</dbReference>
<proteinExistence type="inferred from homology"/>
<organism evidence="14 15">
    <name type="scientific">Leptospira hartskeerlii</name>
    <dbReference type="NCBI Taxonomy" id="2023177"/>
    <lineage>
        <taxon>Bacteria</taxon>
        <taxon>Pseudomonadati</taxon>
        <taxon>Spirochaetota</taxon>
        <taxon>Spirochaetia</taxon>
        <taxon>Leptospirales</taxon>
        <taxon>Leptospiraceae</taxon>
        <taxon>Leptospira</taxon>
    </lineage>
</organism>
<dbReference type="InterPro" id="IPR000550">
    <property type="entry name" value="Hppk"/>
</dbReference>
<dbReference type="OrthoDB" id="9808041at2"/>
<evidence type="ECO:0000256" key="3">
    <source>
        <dbReference type="ARBA" id="ARBA00013253"/>
    </source>
</evidence>
<keyword evidence="8" id="KW-0067">ATP-binding</keyword>
<keyword evidence="6" id="KW-0547">Nucleotide-binding</keyword>
<accession>A0A2M9X931</accession>
<reference evidence="14 15" key="1">
    <citation type="submission" date="2017-07" db="EMBL/GenBank/DDBJ databases">
        <title>Leptospira spp. isolated from tropical soils.</title>
        <authorList>
            <person name="Thibeaux R."/>
            <person name="Iraola G."/>
            <person name="Ferres I."/>
            <person name="Bierque E."/>
            <person name="Girault D."/>
            <person name="Soupe-Gilbert M.-E."/>
            <person name="Picardeau M."/>
            <person name="Goarant C."/>
        </authorList>
    </citation>
    <scope>NUCLEOTIDE SEQUENCE [LARGE SCALE GENOMIC DNA]</scope>
    <source>
        <strain evidence="14 15">MCA1-C-A1</strain>
    </source>
</reference>
<gene>
    <name evidence="14" type="primary">folK</name>
    <name evidence="14" type="ORF">CH357_17680</name>
</gene>
<dbReference type="Pfam" id="PF01288">
    <property type="entry name" value="HPPK"/>
    <property type="match status" value="1"/>
</dbReference>
<evidence type="ECO:0000256" key="6">
    <source>
        <dbReference type="ARBA" id="ARBA00022741"/>
    </source>
</evidence>
<dbReference type="PROSITE" id="PS00794">
    <property type="entry name" value="HPPK"/>
    <property type="match status" value="1"/>
</dbReference>
<keyword evidence="9" id="KW-0289">Folate biosynthesis</keyword>
<evidence type="ECO:0000256" key="12">
    <source>
        <dbReference type="ARBA" id="ARBA00033413"/>
    </source>
</evidence>
<sequence>MDKNNHIAFLCLGTNLGDRELYLSEAIQKISAHPEIQILKKGTALNTVALEVTDQPDFLNQLLQISTHLSPRELLGFLLGIENEMGRVRTRDKGPRVIDIDILSIDDMKIHEKGLHLPHHSLFTRPFILELLNELGEGSLIQAFGNPSEG</sequence>
<evidence type="ECO:0000256" key="7">
    <source>
        <dbReference type="ARBA" id="ARBA00022777"/>
    </source>
</evidence>
<evidence type="ECO:0000313" key="15">
    <source>
        <dbReference type="Proteomes" id="UP000232196"/>
    </source>
</evidence>
<evidence type="ECO:0000256" key="10">
    <source>
        <dbReference type="ARBA" id="ARBA00029409"/>
    </source>
</evidence>
<dbReference type="GO" id="GO:0046654">
    <property type="term" value="P:tetrahydrofolate biosynthetic process"/>
    <property type="evidence" value="ECO:0007669"/>
    <property type="project" value="UniProtKB-UniPathway"/>
</dbReference>
<keyword evidence="5" id="KW-0808">Transferase</keyword>
<comment type="pathway">
    <text evidence="1">Cofactor biosynthesis; tetrahydrofolate biosynthesis; 2-amino-4-hydroxy-6-hydroxymethyl-7,8-dihydropteridine diphosphate from 7,8-dihydroneopterin triphosphate: step 4/4.</text>
</comment>
<keyword evidence="7 14" id="KW-0418">Kinase</keyword>
<protein>
    <recommendedName>
        <fullName evidence="4">2-amino-4-hydroxy-6-hydroxymethyldihydropteridine pyrophosphokinase</fullName>
        <ecNumber evidence="3">2.7.6.3</ecNumber>
    </recommendedName>
    <alternativeName>
        <fullName evidence="11">6-hydroxymethyl-7,8-dihydropterin pyrophosphokinase</fullName>
    </alternativeName>
    <alternativeName>
        <fullName evidence="12">7,8-dihydro-6-hydroxymethylpterin-pyrophosphokinase</fullName>
    </alternativeName>
</protein>
<dbReference type="GO" id="GO:0016301">
    <property type="term" value="F:kinase activity"/>
    <property type="evidence" value="ECO:0007669"/>
    <property type="project" value="UniProtKB-KW"/>
</dbReference>
<evidence type="ECO:0000256" key="2">
    <source>
        <dbReference type="ARBA" id="ARBA00005810"/>
    </source>
</evidence>
<dbReference type="GO" id="GO:0003848">
    <property type="term" value="F:2-amino-4-hydroxy-6-hydroxymethyldihydropteridine diphosphokinase activity"/>
    <property type="evidence" value="ECO:0007669"/>
    <property type="project" value="UniProtKB-EC"/>
</dbReference>
<keyword evidence="15" id="KW-1185">Reference proteome</keyword>
<feature type="domain" description="7,8-dihydro-6-hydroxymethylpterin-pyrophosphokinase" evidence="13">
    <location>
        <begin position="92"/>
        <end position="103"/>
    </location>
</feature>
<dbReference type="GO" id="GO:0005524">
    <property type="term" value="F:ATP binding"/>
    <property type="evidence" value="ECO:0007669"/>
    <property type="project" value="UniProtKB-KW"/>
</dbReference>
<dbReference type="RefSeq" id="WP_100708090.1">
    <property type="nucleotide sequence ID" value="NZ_NPDL01000001.1"/>
</dbReference>
<comment type="function">
    <text evidence="10">Catalyzes the transfer of pyrophosphate from adenosine triphosphate (ATP) to 6-hydroxymethyl-7,8-dihydropterin, an enzymatic step in folate biosynthesis pathway.</text>
</comment>
<dbReference type="CDD" id="cd00483">
    <property type="entry name" value="HPPK"/>
    <property type="match status" value="1"/>
</dbReference>
<dbReference type="PANTHER" id="PTHR43071:SF1">
    <property type="entry name" value="2-AMINO-4-HYDROXY-6-HYDROXYMETHYLDIHYDROPTERIDINE PYROPHOSPHOKINASE"/>
    <property type="match status" value="1"/>
</dbReference>
<dbReference type="UniPathway" id="UPA00077">
    <property type="reaction ID" value="UER00155"/>
</dbReference>
<evidence type="ECO:0000256" key="1">
    <source>
        <dbReference type="ARBA" id="ARBA00005051"/>
    </source>
</evidence>
<name>A0A2M9X931_9LEPT</name>
<dbReference type="Gene3D" id="3.30.70.560">
    <property type="entry name" value="7,8-Dihydro-6-hydroxymethylpterin-pyrophosphokinase HPPK"/>
    <property type="match status" value="1"/>
</dbReference>
<evidence type="ECO:0000313" key="14">
    <source>
        <dbReference type="EMBL" id="PJZ24174.1"/>
    </source>
</evidence>
<evidence type="ECO:0000259" key="13">
    <source>
        <dbReference type="PROSITE" id="PS00794"/>
    </source>
</evidence>
<dbReference type="EC" id="2.7.6.3" evidence="3"/>
<comment type="similarity">
    <text evidence="2">Belongs to the HPPK family.</text>
</comment>
<dbReference type="AlphaFoldDB" id="A0A2M9X931"/>
<dbReference type="NCBIfam" id="TIGR01498">
    <property type="entry name" value="folK"/>
    <property type="match status" value="1"/>
</dbReference>
<dbReference type="EMBL" id="NPDN01000010">
    <property type="protein sequence ID" value="PJZ24174.1"/>
    <property type="molecule type" value="Genomic_DNA"/>
</dbReference>
<dbReference type="InterPro" id="IPR035907">
    <property type="entry name" value="Hppk_sf"/>
</dbReference>
<dbReference type="Proteomes" id="UP000232196">
    <property type="component" value="Unassembled WGS sequence"/>
</dbReference>
<evidence type="ECO:0000256" key="11">
    <source>
        <dbReference type="ARBA" id="ARBA00029766"/>
    </source>
</evidence>
<dbReference type="GO" id="GO:0046656">
    <property type="term" value="P:folic acid biosynthetic process"/>
    <property type="evidence" value="ECO:0007669"/>
    <property type="project" value="UniProtKB-KW"/>
</dbReference>
<evidence type="ECO:0000256" key="9">
    <source>
        <dbReference type="ARBA" id="ARBA00022909"/>
    </source>
</evidence>
<evidence type="ECO:0000256" key="5">
    <source>
        <dbReference type="ARBA" id="ARBA00022679"/>
    </source>
</evidence>
<comment type="caution">
    <text evidence="14">The sequence shown here is derived from an EMBL/GenBank/DDBJ whole genome shotgun (WGS) entry which is preliminary data.</text>
</comment>
<dbReference type="SUPFAM" id="SSF55083">
    <property type="entry name" value="6-hydroxymethyl-7,8-dihydropterin pyrophosphokinase, HPPK"/>
    <property type="match status" value="1"/>
</dbReference>
<evidence type="ECO:0000256" key="8">
    <source>
        <dbReference type="ARBA" id="ARBA00022840"/>
    </source>
</evidence>
<evidence type="ECO:0000256" key="4">
    <source>
        <dbReference type="ARBA" id="ARBA00016218"/>
    </source>
</evidence>